<dbReference type="SUPFAM" id="SSF50475">
    <property type="entry name" value="FMN-binding split barrel"/>
    <property type="match status" value="1"/>
</dbReference>
<organism evidence="3 4">
    <name type="scientific">Pedobacter polaris</name>
    <dbReference type="NCBI Taxonomy" id="2571273"/>
    <lineage>
        <taxon>Bacteria</taxon>
        <taxon>Pseudomonadati</taxon>
        <taxon>Bacteroidota</taxon>
        <taxon>Sphingobacteriia</taxon>
        <taxon>Sphingobacteriales</taxon>
        <taxon>Sphingobacteriaceae</taxon>
        <taxon>Pedobacter</taxon>
    </lineage>
</organism>
<reference evidence="3 4" key="1">
    <citation type="submission" date="2019-04" db="EMBL/GenBank/DDBJ databases">
        <title>Pedobacter sp. RP-3-22 sp. nov., isolated from Arctic soil.</title>
        <authorList>
            <person name="Dahal R.H."/>
            <person name="Kim D.-U."/>
        </authorList>
    </citation>
    <scope>NUCLEOTIDE SEQUENCE [LARGE SCALE GENOMIC DNA]</scope>
    <source>
        <strain evidence="3 4">RP-3-22</strain>
    </source>
</reference>
<dbReference type="Gene3D" id="2.30.110.10">
    <property type="entry name" value="Electron Transport, Fmn-binding Protein, Chain A"/>
    <property type="match status" value="1"/>
</dbReference>
<dbReference type="AlphaFoldDB" id="A0A4U1CUR8"/>
<gene>
    <name evidence="3" type="ORF">FA048_06830</name>
</gene>
<accession>A0A4U1CUR8</accession>
<proteinExistence type="predicted"/>
<feature type="domain" description="Pyridoxamine 5'-phosphate oxidase N-terminal" evidence="2">
    <location>
        <begin position="44"/>
        <end position="132"/>
    </location>
</feature>
<dbReference type="Proteomes" id="UP000309488">
    <property type="component" value="Unassembled WGS sequence"/>
</dbReference>
<dbReference type="EMBL" id="SWBR01000002">
    <property type="protein sequence ID" value="TKC10905.1"/>
    <property type="molecule type" value="Genomic_DNA"/>
</dbReference>
<protein>
    <submittedName>
        <fullName evidence="3">Pyridoxamine 5'-phosphate oxidase</fullName>
    </submittedName>
</protein>
<keyword evidence="4" id="KW-1185">Reference proteome</keyword>
<evidence type="ECO:0000259" key="2">
    <source>
        <dbReference type="Pfam" id="PF01243"/>
    </source>
</evidence>
<feature type="coiled-coil region" evidence="1">
    <location>
        <begin position="180"/>
        <end position="207"/>
    </location>
</feature>
<dbReference type="Pfam" id="PF01243">
    <property type="entry name" value="PNPOx_N"/>
    <property type="match status" value="1"/>
</dbReference>
<dbReference type="InterPro" id="IPR012349">
    <property type="entry name" value="Split_barrel_FMN-bd"/>
</dbReference>
<dbReference type="OrthoDB" id="9796486at2"/>
<dbReference type="InterPro" id="IPR011576">
    <property type="entry name" value="Pyridox_Oxase_N"/>
</dbReference>
<evidence type="ECO:0000256" key="1">
    <source>
        <dbReference type="SAM" id="Coils"/>
    </source>
</evidence>
<keyword evidence="1" id="KW-0175">Coiled coil</keyword>
<evidence type="ECO:0000313" key="3">
    <source>
        <dbReference type="EMBL" id="TKC10905.1"/>
    </source>
</evidence>
<dbReference type="PANTHER" id="PTHR42815:SF2">
    <property type="entry name" value="FAD-BINDING, PUTATIVE (AFU_ORTHOLOGUE AFUA_6G07600)-RELATED"/>
    <property type="match status" value="1"/>
</dbReference>
<comment type="caution">
    <text evidence="3">The sequence shown here is derived from an EMBL/GenBank/DDBJ whole genome shotgun (WGS) entry which is preliminary data.</text>
</comment>
<name>A0A4U1CUR8_9SPHI</name>
<dbReference type="PANTHER" id="PTHR42815">
    <property type="entry name" value="FAD-BINDING, PUTATIVE (AFU_ORTHOLOGUE AFUA_6G07600)-RELATED"/>
    <property type="match status" value="1"/>
</dbReference>
<evidence type="ECO:0000313" key="4">
    <source>
        <dbReference type="Proteomes" id="UP000309488"/>
    </source>
</evidence>
<sequence length="209" mass="23968">MNYPEIAFTKEVKTLQEKFGSRAAYARMVHSRTTDGLSEGEIDFIMGQDHFYLSTISESGYPYIQFRGGPKGFLKVIDQTTLGFIDFEGNKQYISTGNIKTNNKAALFFLDQASQTRLKMFAEVEVVSLADRPSLFEKLSLADYQYKPKFIMLFKVQGYDWNCPQHITPRYTQEEIQAAFKGHLEESERLKEANERLSREIAKLKASNG</sequence>